<dbReference type="InterPro" id="IPR014001">
    <property type="entry name" value="Helicase_ATP-bd"/>
</dbReference>
<keyword evidence="1" id="KW-0547">Nucleotide-binding</keyword>
<protein>
    <submittedName>
        <fullName evidence="5">DEAD/DEAH box helicase</fullName>
    </submittedName>
</protein>
<accession>A0A1Q2KVT7</accession>
<dbReference type="Gene3D" id="3.40.50.300">
    <property type="entry name" value="P-loop containing nucleotide triphosphate hydrolases"/>
    <property type="match status" value="2"/>
</dbReference>
<dbReference type="GO" id="GO:0004386">
    <property type="term" value="F:helicase activity"/>
    <property type="evidence" value="ECO:0007669"/>
    <property type="project" value="UniProtKB-KW"/>
</dbReference>
<dbReference type="InterPro" id="IPR027417">
    <property type="entry name" value="P-loop_NTPase"/>
</dbReference>
<evidence type="ECO:0000313" key="6">
    <source>
        <dbReference type="Proteomes" id="UP000188184"/>
    </source>
</evidence>
<dbReference type="Proteomes" id="UP000188184">
    <property type="component" value="Chromosome"/>
</dbReference>
<dbReference type="GO" id="GO:0003677">
    <property type="term" value="F:DNA binding"/>
    <property type="evidence" value="ECO:0007669"/>
    <property type="project" value="TreeGrafter"/>
</dbReference>
<evidence type="ECO:0000256" key="2">
    <source>
        <dbReference type="ARBA" id="ARBA00022840"/>
    </source>
</evidence>
<dbReference type="PANTHER" id="PTHR47962">
    <property type="entry name" value="ATP-DEPENDENT HELICASE LHR-RELATED-RELATED"/>
    <property type="match status" value="1"/>
</dbReference>
<dbReference type="GO" id="GO:0005524">
    <property type="term" value="F:ATP binding"/>
    <property type="evidence" value="ECO:0007669"/>
    <property type="project" value="UniProtKB-KW"/>
</dbReference>
<evidence type="ECO:0000259" key="4">
    <source>
        <dbReference type="PROSITE" id="PS51194"/>
    </source>
</evidence>
<name>A0A1Q2KVT7_9BACL</name>
<keyword evidence="5" id="KW-0347">Helicase</keyword>
<dbReference type="Pfam" id="PF00271">
    <property type="entry name" value="Helicase_C"/>
    <property type="match status" value="1"/>
</dbReference>
<dbReference type="PROSITE" id="PS51192">
    <property type="entry name" value="HELICASE_ATP_BIND_1"/>
    <property type="match status" value="1"/>
</dbReference>
<keyword evidence="6" id="KW-1185">Reference proteome</keyword>
<evidence type="ECO:0000256" key="1">
    <source>
        <dbReference type="ARBA" id="ARBA00022741"/>
    </source>
</evidence>
<feature type="domain" description="Helicase ATP-binding" evidence="3">
    <location>
        <begin position="32"/>
        <end position="211"/>
    </location>
</feature>
<keyword evidence="5" id="KW-0378">Hydrolase</keyword>
<gene>
    <name evidence="5" type="ORF">B0X71_03415</name>
</gene>
<dbReference type="InterPro" id="IPR001650">
    <property type="entry name" value="Helicase_C-like"/>
</dbReference>
<dbReference type="PANTHER" id="PTHR47962:SF5">
    <property type="entry name" value="ATP-DEPENDENT HELICASE LHR-RELATED"/>
    <property type="match status" value="1"/>
</dbReference>
<dbReference type="SMART" id="SM00490">
    <property type="entry name" value="HELICc"/>
    <property type="match status" value="1"/>
</dbReference>
<keyword evidence="2" id="KW-0067">ATP-binding</keyword>
<dbReference type="InterPro" id="IPR011545">
    <property type="entry name" value="DEAD/DEAH_box_helicase_dom"/>
</dbReference>
<organism evidence="5 6">
    <name type="scientific">Planococcus lenghuensis</name>
    <dbReference type="NCBI Taxonomy" id="2213202"/>
    <lineage>
        <taxon>Bacteria</taxon>
        <taxon>Bacillati</taxon>
        <taxon>Bacillota</taxon>
        <taxon>Bacilli</taxon>
        <taxon>Bacillales</taxon>
        <taxon>Caryophanaceae</taxon>
        <taxon>Planococcus</taxon>
    </lineage>
</organism>
<evidence type="ECO:0000259" key="3">
    <source>
        <dbReference type="PROSITE" id="PS51192"/>
    </source>
</evidence>
<dbReference type="AlphaFoldDB" id="A0A1Q2KVT7"/>
<dbReference type="SUPFAM" id="SSF52540">
    <property type="entry name" value="P-loop containing nucleoside triphosphate hydrolases"/>
    <property type="match status" value="1"/>
</dbReference>
<proteinExistence type="predicted"/>
<dbReference type="SMART" id="SM00487">
    <property type="entry name" value="DEXDc"/>
    <property type="match status" value="1"/>
</dbReference>
<dbReference type="EMBL" id="CP019640">
    <property type="protein sequence ID" value="AQQ52253.1"/>
    <property type="molecule type" value="Genomic_DNA"/>
</dbReference>
<dbReference type="OrthoDB" id="143059at2"/>
<dbReference type="Pfam" id="PF00270">
    <property type="entry name" value="DEAD"/>
    <property type="match status" value="1"/>
</dbReference>
<evidence type="ECO:0000313" key="5">
    <source>
        <dbReference type="EMBL" id="AQQ52253.1"/>
    </source>
</evidence>
<dbReference type="PROSITE" id="PS51194">
    <property type="entry name" value="HELICASE_CTER"/>
    <property type="match status" value="1"/>
</dbReference>
<dbReference type="GO" id="GO:0016887">
    <property type="term" value="F:ATP hydrolysis activity"/>
    <property type="evidence" value="ECO:0007669"/>
    <property type="project" value="TreeGrafter"/>
</dbReference>
<dbReference type="KEGG" id="pmar:B0X71_03415"/>
<reference evidence="5 6" key="1">
    <citation type="submission" date="2017-02" db="EMBL/GenBank/DDBJ databases">
        <title>The complete genomic sequence of a novel cold adapted crude oil-degrading bacterium Planococcus qaidamina Y42.</title>
        <authorList>
            <person name="Yang R."/>
        </authorList>
    </citation>
    <scope>NUCLEOTIDE SEQUENCE [LARGE SCALE GENOMIC DNA]</scope>
    <source>
        <strain evidence="5 6">Y42</strain>
    </source>
</reference>
<sequence>MSSFELLSANMKRKIWEMKWDSLTPIQEKTIPLVFHTQNDLVISSGTASGKTEAALLPILSMVEKDAMHALKVIYVSPLKALINNQFERIEKICEHSDIAIHRWHGDVSQSKKKRFLENPTGILQITPESIESMFVNRSNLLRAVFKDVDFIIIDEIHSFFDNARGVHLRSLLSRLAKYAEKPPRQIGLSATVDNFELVKSWLNYEQPDNVEVLNIKGNDKNLKFHLMHVQQDAPMLPLELLMDLRELTRDRKAVVFCNNRGQVEEVTVGLNRLADREGMGETYYPHHSSIDKKEREYVEKVMTESTLPKSVIATSSLELGIDIGNIEIVIQIDSTFSVSSLKQRLGRSGRKRDADQLLQLYSTSEPNLIQSLAVMELVIENWVEPSTGYQLPFDVLFQQLISICQETDGVRYPELLDNIRAIPIFHSIEEADVQNLISHMINEDYLEVIKGSGEIIVGLAGEKLLRSKDFYAVFMSSQEYEVMENHKKIGKLDQSFILNEGDNLILAGKLWRVKDIDHDRKKVYVEKAVNGKKPSYSGFPGYIHPRIREKMMEILCSTDSFRYVNDSAVSTLNDERKKYVFNEVTPSERIIWSDREEMIFEAYTGTKITKTLVWMLRYYGVNAKIKDSTDKISFPHVDVIQKIFNKIKNKSWVEADLVPYVYEQEWLESKYSKEIGEELAIKMHIANEFKINEAVNFLQKYELRIIEAT</sequence>
<dbReference type="InterPro" id="IPR052511">
    <property type="entry name" value="ATP-dep_Helicase"/>
</dbReference>
<feature type="domain" description="Helicase C-terminal" evidence="4">
    <location>
        <begin position="222"/>
        <end position="391"/>
    </location>
</feature>